<evidence type="ECO:0000256" key="2">
    <source>
        <dbReference type="ARBA" id="ARBA00023444"/>
    </source>
</evidence>
<evidence type="ECO:0000313" key="10">
    <source>
        <dbReference type="EMBL" id="RBP33536.1"/>
    </source>
</evidence>
<feature type="domain" description="Siroheme decarboxylase NirL-like HTH" evidence="9">
    <location>
        <begin position="22"/>
        <end position="68"/>
    </location>
</feature>
<reference evidence="10 11" key="1">
    <citation type="submission" date="2018-06" db="EMBL/GenBank/DDBJ databases">
        <title>Freshwater and sediment microbial communities from various areas in North America, analyzing microbe dynamics in response to fracking.</title>
        <authorList>
            <person name="Lamendella R."/>
        </authorList>
    </citation>
    <scope>NUCLEOTIDE SEQUENCE [LARGE SCALE GENOMIC DNA]</scope>
    <source>
        <strain evidence="10 11">114J</strain>
    </source>
</reference>
<keyword evidence="1" id="KW-0456">Lyase</keyword>
<evidence type="ECO:0000256" key="6">
    <source>
        <dbReference type="ARBA" id="ARBA00045291"/>
    </source>
</evidence>
<evidence type="ECO:0000256" key="1">
    <source>
        <dbReference type="ARBA" id="ARBA00023239"/>
    </source>
</evidence>
<dbReference type="PANTHER" id="PTHR43413">
    <property type="entry name" value="TRANSCRIPTIONAL REGULATOR, ASNC FAMILY"/>
    <property type="match status" value="1"/>
</dbReference>
<comment type="similarity">
    <text evidence="3">Belongs to the Ahb/Nir family.</text>
</comment>
<dbReference type="Proteomes" id="UP000252995">
    <property type="component" value="Unassembled WGS sequence"/>
</dbReference>
<proteinExistence type="inferred from homology"/>
<comment type="catalytic activity">
    <reaction evidence="7">
        <text>siroheme + 2 H(+) = 12,18-didecarboxysiroheme + 2 CO2</text>
        <dbReference type="Rhea" id="RHEA:19093"/>
        <dbReference type="ChEBI" id="CHEBI:15378"/>
        <dbReference type="ChEBI" id="CHEBI:16526"/>
        <dbReference type="ChEBI" id="CHEBI:60052"/>
        <dbReference type="ChEBI" id="CHEBI:140497"/>
        <dbReference type="EC" id="4.1.1.111"/>
    </reaction>
</comment>
<comment type="pathway">
    <text evidence="2">Porphyrin-containing compound metabolism.</text>
</comment>
<evidence type="ECO:0000256" key="5">
    <source>
        <dbReference type="ARBA" id="ARBA00023471"/>
    </source>
</evidence>
<dbReference type="InterPro" id="IPR040523">
    <property type="entry name" value="AsnC_trans_reg2"/>
</dbReference>
<dbReference type="InterPro" id="IPR050684">
    <property type="entry name" value="HTH-Siroheme_Decarb"/>
</dbReference>
<comment type="subunit">
    <text evidence="4">Probably forms a complex composed of NirD, NirL, NirG and NirH. All proteins are required for the total conversion of siroheme to didecarboxysiroheme.</text>
</comment>
<dbReference type="Pfam" id="PF17805">
    <property type="entry name" value="AsnC_trans_reg2"/>
    <property type="match status" value="1"/>
</dbReference>
<comment type="function">
    <text evidence="6">Involved in heme d1 biosynthesis. Catalyzes the decarboxylation of siroheme into didecarboxysiroheme.</text>
</comment>
<dbReference type="Gene3D" id="3.30.70.3460">
    <property type="match status" value="1"/>
</dbReference>
<dbReference type="AlphaFoldDB" id="A0A366GXS1"/>
<organism evidence="10 11">
    <name type="scientific">Marinobacter pelagius</name>
    <dbReference type="NCBI Taxonomy" id="379482"/>
    <lineage>
        <taxon>Bacteria</taxon>
        <taxon>Pseudomonadati</taxon>
        <taxon>Pseudomonadota</taxon>
        <taxon>Gammaproteobacteria</taxon>
        <taxon>Pseudomonadales</taxon>
        <taxon>Marinobacteraceae</taxon>
        <taxon>Marinobacter</taxon>
    </lineage>
</organism>
<evidence type="ECO:0000256" key="3">
    <source>
        <dbReference type="ARBA" id="ARBA00023457"/>
    </source>
</evidence>
<gene>
    <name evidence="10" type="ORF">DET50_102352</name>
</gene>
<evidence type="ECO:0000313" key="11">
    <source>
        <dbReference type="Proteomes" id="UP000252995"/>
    </source>
</evidence>
<evidence type="ECO:0000256" key="7">
    <source>
        <dbReference type="ARBA" id="ARBA00048470"/>
    </source>
</evidence>
<dbReference type="GO" id="GO:0016829">
    <property type="term" value="F:lyase activity"/>
    <property type="evidence" value="ECO:0007669"/>
    <property type="project" value="UniProtKB-KW"/>
</dbReference>
<dbReference type="STRING" id="379482.SAMN04487961_1905"/>
<evidence type="ECO:0000256" key="4">
    <source>
        <dbReference type="ARBA" id="ARBA00023465"/>
    </source>
</evidence>
<dbReference type="InterPro" id="IPR053953">
    <property type="entry name" value="NirdL-like_HTH"/>
</dbReference>
<comment type="caution">
    <text evidence="10">The sequence shown here is derived from an EMBL/GenBank/DDBJ whole genome shotgun (WGS) entry which is preliminary data.</text>
</comment>
<dbReference type="PANTHER" id="PTHR43413:SF1">
    <property type="entry name" value="SIROHEME DECARBOXYLASE NIRL SUBUNIT"/>
    <property type="match status" value="1"/>
</dbReference>
<dbReference type="EMBL" id="QNRO01000002">
    <property type="protein sequence ID" value="RBP33536.1"/>
    <property type="molecule type" value="Genomic_DNA"/>
</dbReference>
<evidence type="ECO:0000259" key="8">
    <source>
        <dbReference type="Pfam" id="PF17805"/>
    </source>
</evidence>
<evidence type="ECO:0000259" key="9">
    <source>
        <dbReference type="Pfam" id="PF22451"/>
    </source>
</evidence>
<dbReference type="RefSeq" id="WP_181799921.1">
    <property type="nucleotide sequence ID" value="NZ_QNRO01000002.1"/>
</dbReference>
<feature type="domain" description="Siroheme decarboxylase AsnC-like ligand binding" evidence="8">
    <location>
        <begin position="78"/>
        <end position="166"/>
    </location>
</feature>
<dbReference type="Pfam" id="PF22451">
    <property type="entry name" value="NirdL-like_HTH"/>
    <property type="match status" value="1"/>
</dbReference>
<name>A0A366GXS1_9GAMM</name>
<sequence>MSVSTFPSEQTAVTSYQLCATDRQLILATQAGLPLTTNPWATLGEQLGIPAEDVLARFQRMQDAGVLRRVAAVPDHYKLGYRFNGMTVWDIHDEAVPEMGQRVGELPFVSHCYRRPRHLPWWAYNLFAMVHGTSRQEVEDKASQIRDLLAETCSGHTILYSSAILKKTGLRLKKQGDAPCSE</sequence>
<accession>A0A366GXS1</accession>
<dbReference type="EC" id="4.1.1.111" evidence="5"/>
<protein>
    <recommendedName>
        <fullName evidence="5">siroheme decarboxylase</fullName>
        <ecNumber evidence="5">4.1.1.111</ecNumber>
    </recommendedName>
</protein>